<feature type="region of interest" description="Disordered" evidence="1">
    <location>
        <begin position="108"/>
        <end position="131"/>
    </location>
</feature>
<evidence type="ECO:0000313" key="2">
    <source>
        <dbReference type="EMBL" id="GGM48338.1"/>
    </source>
</evidence>
<proteinExistence type="predicted"/>
<dbReference type="EMBL" id="BMMK01000006">
    <property type="protein sequence ID" value="GGM48338.1"/>
    <property type="molecule type" value="Genomic_DNA"/>
</dbReference>
<reference evidence="2" key="2">
    <citation type="submission" date="2020-09" db="EMBL/GenBank/DDBJ databases">
        <authorList>
            <person name="Sun Q."/>
            <person name="Zhou Y."/>
        </authorList>
    </citation>
    <scope>NUCLEOTIDE SEQUENCE</scope>
    <source>
        <strain evidence="2">CGMCC 4.5737</strain>
    </source>
</reference>
<name>A0A8J3FTC5_9PSEU</name>
<keyword evidence="3" id="KW-1185">Reference proteome</keyword>
<accession>A0A8J3FTC5</accession>
<dbReference type="AlphaFoldDB" id="A0A8J3FTC5"/>
<comment type="caution">
    <text evidence="2">The sequence shown here is derived from an EMBL/GenBank/DDBJ whole genome shotgun (WGS) entry which is preliminary data.</text>
</comment>
<organism evidence="2 3">
    <name type="scientific">Longimycelium tulufanense</name>
    <dbReference type="NCBI Taxonomy" id="907463"/>
    <lineage>
        <taxon>Bacteria</taxon>
        <taxon>Bacillati</taxon>
        <taxon>Actinomycetota</taxon>
        <taxon>Actinomycetes</taxon>
        <taxon>Pseudonocardiales</taxon>
        <taxon>Pseudonocardiaceae</taxon>
        <taxon>Longimycelium</taxon>
    </lineage>
</organism>
<dbReference type="RefSeq" id="WP_189056043.1">
    <property type="nucleotide sequence ID" value="NZ_BMMK01000006.1"/>
</dbReference>
<protein>
    <submittedName>
        <fullName evidence="2">Uncharacterized protein</fullName>
    </submittedName>
</protein>
<evidence type="ECO:0000313" key="3">
    <source>
        <dbReference type="Proteomes" id="UP000637578"/>
    </source>
</evidence>
<reference evidence="2" key="1">
    <citation type="journal article" date="2014" name="Int. J. Syst. Evol. Microbiol.">
        <title>Complete genome sequence of Corynebacterium casei LMG S-19264T (=DSM 44701T), isolated from a smear-ripened cheese.</title>
        <authorList>
            <consortium name="US DOE Joint Genome Institute (JGI-PGF)"/>
            <person name="Walter F."/>
            <person name="Albersmeier A."/>
            <person name="Kalinowski J."/>
            <person name="Ruckert C."/>
        </authorList>
    </citation>
    <scope>NUCLEOTIDE SEQUENCE</scope>
    <source>
        <strain evidence="2">CGMCC 4.5737</strain>
    </source>
</reference>
<dbReference type="Proteomes" id="UP000637578">
    <property type="component" value="Unassembled WGS sequence"/>
</dbReference>
<gene>
    <name evidence="2" type="ORF">GCM10012275_19190</name>
</gene>
<evidence type="ECO:0000256" key="1">
    <source>
        <dbReference type="SAM" id="MobiDB-lite"/>
    </source>
</evidence>
<sequence length="215" mass="24410">MTTPCLPPTLKREIENLKRRVAVLERASTGKLSYRQMLPTFAYDIRWYGAPRDNPTFVGMGALFPPKVTDAQTVPFAAQVIDPRYPVFVTTFEVVVHGGAQVAVDCQTGSYDQTPGRRTRRQEFREPPRGPNNTHWARYQVTLEWLHGLTLIDRDVVTARHLNLSFIGYRAYHIGGDTTLDAIMVWPTLSMLAPLDYYPEATREGTWRTKLVSIG</sequence>